<dbReference type="InterPro" id="IPR017801">
    <property type="entry name" value="DUF3738"/>
</dbReference>
<evidence type="ECO:0000259" key="5">
    <source>
        <dbReference type="PROSITE" id="PS51352"/>
    </source>
</evidence>
<dbReference type="SUPFAM" id="SSF52833">
    <property type="entry name" value="Thioredoxin-like"/>
    <property type="match status" value="1"/>
</dbReference>
<gene>
    <name evidence="6" type="ORF">BFP71_07685</name>
</gene>
<comment type="subcellular location">
    <subcellularLocation>
        <location evidence="1">Cell envelope</location>
    </subcellularLocation>
</comment>
<evidence type="ECO:0000313" key="7">
    <source>
        <dbReference type="Proteomes" id="UP000095552"/>
    </source>
</evidence>
<accession>A0A1E5SK07</accession>
<evidence type="ECO:0000256" key="2">
    <source>
        <dbReference type="ARBA" id="ARBA00022748"/>
    </source>
</evidence>
<dbReference type="AlphaFoldDB" id="A0A1E5SK07"/>
<dbReference type="PROSITE" id="PS51352">
    <property type="entry name" value="THIOREDOXIN_2"/>
    <property type="match status" value="1"/>
</dbReference>
<dbReference type="PANTHER" id="PTHR42852:SF6">
    <property type="entry name" value="THIOL:DISULFIDE INTERCHANGE PROTEIN DSBE"/>
    <property type="match status" value="1"/>
</dbReference>
<dbReference type="Pfam" id="PF12543">
    <property type="entry name" value="DUF3738"/>
    <property type="match status" value="1"/>
</dbReference>
<dbReference type="Pfam" id="PF00578">
    <property type="entry name" value="AhpC-TSA"/>
    <property type="match status" value="1"/>
</dbReference>
<keyword evidence="3" id="KW-1015">Disulfide bond</keyword>
<evidence type="ECO:0000256" key="3">
    <source>
        <dbReference type="ARBA" id="ARBA00023157"/>
    </source>
</evidence>
<name>A0A1E5SK07_9BACT</name>
<keyword evidence="4" id="KW-0676">Redox-active center</keyword>
<protein>
    <recommendedName>
        <fullName evidence="5">Thioredoxin domain-containing protein</fullName>
    </recommendedName>
</protein>
<sequence>MTASPIFAQIVTKNIVKSQIPAGQEISQLTFESIIQGPEKNAFNNDLLKGKVVMLEFWGTWCAPCIKHFPKLNDLATSFSEEGFVIISITDEAEEIVRPFLKRRPLNTWVVSDTDRSVIDDFGVNVFPTTVIIDKNGKVHEYVKIDDIDKDYIKGLIESTSSPEKVSFNLNDASQPKKGVQKIQFKGASSQESKAAPTYSLSITKDSTAKFEGGILGKKMGLIDMKGWSVRKAIANAFNISQTLVEGNEELLNTKLNVKLNMPRHQEELVNMLLKEGLKKELGLTIKPQEKEIELLVLSAPNGLSKYLKAPKSTKGKFSADDGVIAGRHWTLNSLIKNIEATLGESVFDDTQLSERYDYDLYWDHNDPQSINEALKEQLGLVLEKKIKKVESLTVEKAVTKS</sequence>
<dbReference type="STRING" id="1563681.BFP71_07685"/>
<comment type="caution">
    <text evidence="6">The sequence shown here is derived from an EMBL/GenBank/DDBJ whole genome shotgun (WGS) entry which is preliminary data.</text>
</comment>
<dbReference type="InterPro" id="IPR013766">
    <property type="entry name" value="Thioredoxin_domain"/>
</dbReference>
<dbReference type="InterPro" id="IPR036249">
    <property type="entry name" value="Thioredoxin-like_sf"/>
</dbReference>
<evidence type="ECO:0000313" key="6">
    <source>
        <dbReference type="EMBL" id="OEJ99459.1"/>
    </source>
</evidence>
<dbReference type="InterPro" id="IPR000866">
    <property type="entry name" value="AhpC/TSA"/>
</dbReference>
<dbReference type="GO" id="GO:0030313">
    <property type="term" value="C:cell envelope"/>
    <property type="evidence" value="ECO:0007669"/>
    <property type="project" value="UniProtKB-SubCell"/>
</dbReference>
<dbReference type="CDD" id="cd02966">
    <property type="entry name" value="TlpA_like_family"/>
    <property type="match status" value="1"/>
</dbReference>
<dbReference type="GO" id="GO:0016491">
    <property type="term" value="F:oxidoreductase activity"/>
    <property type="evidence" value="ECO:0007669"/>
    <property type="project" value="InterPro"/>
</dbReference>
<dbReference type="EMBL" id="MDGQ01000005">
    <property type="protein sequence ID" value="OEJ99459.1"/>
    <property type="molecule type" value="Genomic_DNA"/>
</dbReference>
<feature type="domain" description="Thioredoxin" evidence="5">
    <location>
        <begin position="20"/>
        <end position="162"/>
    </location>
</feature>
<reference evidence="6 7" key="1">
    <citation type="submission" date="2016-08" db="EMBL/GenBank/DDBJ databases">
        <title>Draft genome of Fabibacter sp. strain SK-8.</title>
        <authorList>
            <person name="Wong S.-K."/>
            <person name="Hamasaki K."/>
            <person name="Yoshizawa S."/>
        </authorList>
    </citation>
    <scope>NUCLEOTIDE SEQUENCE [LARGE SCALE GENOMIC DNA]</scope>
    <source>
        <strain evidence="6 7">SK-8</strain>
    </source>
</reference>
<keyword evidence="2" id="KW-0201">Cytochrome c-type biogenesis</keyword>
<proteinExistence type="predicted"/>
<keyword evidence="7" id="KW-1185">Reference proteome</keyword>
<evidence type="ECO:0000256" key="4">
    <source>
        <dbReference type="ARBA" id="ARBA00023284"/>
    </source>
</evidence>
<dbReference type="GO" id="GO:0016209">
    <property type="term" value="F:antioxidant activity"/>
    <property type="evidence" value="ECO:0007669"/>
    <property type="project" value="InterPro"/>
</dbReference>
<dbReference type="NCBIfam" id="TIGR03435">
    <property type="entry name" value="Soli_TIGR03435"/>
    <property type="match status" value="1"/>
</dbReference>
<dbReference type="PANTHER" id="PTHR42852">
    <property type="entry name" value="THIOL:DISULFIDE INTERCHANGE PROTEIN DSBE"/>
    <property type="match status" value="1"/>
</dbReference>
<organism evidence="6 7">
    <name type="scientific">Roseivirga misakiensis</name>
    <dbReference type="NCBI Taxonomy" id="1563681"/>
    <lineage>
        <taxon>Bacteria</taxon>
        <taxon>Pseudomonadati</taxon>
        <taxon>Bacteroidota</taxon>
        <taxon>Cytophagia</taxon>
        <taxon>Cytophagales</taxon>
        <taxon>Roseivirgaceae</taxon>
        <taxon>Roseivirga</taxon>
    </lineage>
</organism>
<dbReference type="GO" id="GO:0017004">
    <property type="term" value="P:cytochrome complex assembly"/>
    <property type="evidence" value="ECO:0007669"/>
    <property type="project" value="UniProtKB-KW"/>
</dbReference>
<dbReference type="InterPro" id="IPR050553">
    <property type="entry name" value="Thioredoxin_ResA/DsbE_sf"/>
</dbReference>
<evidence type="ECO:0000256" key="1">
    <source>
        <dbReference type="ARBA" id="ARBA00004196"/>
    </source>
</evidence>
<dbReference type="Gene3D" id="3.40.30.10">
    <property type="entry name" value="Glutaredoxin"/>
    <property type="match status" value="1"/>
</dbReference>
<dbReference type="Proteomes" id="UP000095552">
    <property type="component" value="Unassembled WGS sequence"/>
</dbReference>